<dbReference type="CDD" id="cd08544">
    <property type="entry name" value="Reeler"/>
    <property type="match status" value="1"/>
</dbReference>
<evidence type="ECO:0000313" key="11">
    <source>
        <dbReference type="EMBL" id="CAG5123822.1"/>
    </source>
</evidence>
<evidence type="ECO:0000256" key="8">
    <source>
        <dbReference type="ARBA" id="ARBA00023022"/>
    </source>
</evidence>
<keyword evidence="6" id="KW-0732">Signal</keyword>
<gene>
    <name evidence="11" type="ORF">CUNI_LOCUS9380</name>
</gene>
<dbReference type="EMBL" id="CAJHNH020001626">
    <property type="protein sequence ID" value="CAG5123822.1"/>
    <property type="molecule type" value="Genomic_DNA"/>
</dbReference>
<dbReference type="GO" id="GO:0016020">
    <property type="term" value="C:membrane"/>
    <property type="evidence" value="ECO:0007669"/>
    <property type="project" value="TreeGrafter"/>
</dbReference>
<evidence type="ECO:0000256" key="1">
    <source>
        <dbReference type="ARBA" id="ARBA00004613"/>
    </source>
</evidence>
<dbReference type="InterPro" id="IPR051237">
    <property type="entry name" value="Ferric-chelate_Red/DefProt"/>
</dbReference>
<keyword evidence="3" id="KW-0964">Secreted</keyword>
<keyword evidence="12" id="KW-1185">Reference proteome</keyword>
<evidence type="ECO:0000256" key="7">
    <source>
        <dbReference type="ARBA" id="ARBA00022859"/>
    </source>
</evidence>
<comment type="similarity">
    <text evidence="2">Belongs to the insect defense protein family.</text>
</comment>
<evidence type="ECO:0000256" key="6">
    <source>
        <dbReference type="ARBA" id="ARBA00022729"/>
    </source>
</evidence>
<feature type="transmembrane region" description="Helical" evidence="9">
    <location>
        <begin position="276"/>
        <end position="296"/>
    </location>
</feature>
<keyword evidence="7" id="KW-0391">Immunity</keyword>
<dbReference type="PANTHER" id="PTHR45828">
    <property type="entry name" value="CYTOCHROME B561/FERRIC REDUCTASE TRANSMEMBRANE"/>
    <property type="match status" value="1"/>
</dbReference>
<dbReference type="GO" id="GO:0045087">
    <property type="term" value="P:innate immune response"/>
    <property type="evidence" value="ECO:0007669"/>
    <property type="project" value="UniProtKB-KW"/>
</dbReference>
<protein>
    <recommendedName>
        <fullName evidence="10">Reelin domain-containing protein</fullName>
    </recommendedName>
</protein>
<feature type="domain" description="Reelin" evidence="10">
    <location>
        <begin position="1"/>
        <end position="170"/>
    </location>
</feature>
<keyword evidence="5" id="KW-0399">Innate immunity</keyword>
<evidence type="ECO:0000256" key="4">
    <source>
        <dbReference type="ARBA" id="ARBA00022529"/>
    </source>
</evidence>
<dbReference type="Proteomes" id="UP000678393">
    <property type="component" value="Unassembled WGS sequence"/>
</dbReference>
<feature type="non-terminal residue" evidence="11">
    <location>
        <position position="1"/>
    </location>
</feature>
<dbReference type="InterPro" id="IPR042307">
    <property type="entry name" value="Reeler_sf"/>
</dbReference>
<keyword evidence="9" id="KW-0812">Transmembrane</keyword>
<comment type="caution">
    <text evidence="11">The sequence shown here is derived from an EMBL/GenBank/DDBJ whole genome shotgun (WGS) entry which is preliminary data.</text>
</comment>
<sequence>TTSVSGFPTGATLELCLTMFPKHMGTQTQLDKNAYIVSTDSVTYMPNQRIKVTVSSSTGNRQFKGVQIRAHRTDLNTEEILGAYDTLIPAEKLKVIDCQGKPNSTVTHSNNQTVNKVEATWVAPNLNVGPIVFDVTIVESFYVFYHGLRSAVIRPANNSPPIIPPVYLTPVVSATVAPIDWSQCGDTKGCLLYPTYCNGENCKAAVSYVVNETAGMATFELMVRGEEYVALGFSDDVIMGDDQTISCCSVYDRVSLLLGWNHPHKYNIQEMTIHRISAIMTFVLTVAGVVVVLVKLDGKVTVVSIRYTWTDLM</sequence>
<keyword evidence="9" id="KW-1133">Transmembrane helix</keyword>
<dbReference type="OrthoDB" id="6418377at2759"/>
<evidence type="ECO:0000256" key="2">
    <source>
        <dbReference type="ARBA" id="ARBA00008501"/>
    </source>
</evidence>
<organism evidence="11 12">
    <name type="scientific">Candidula unifasciata</name>
    <dbReference type="NCBI Taxonomy" id="100452"/>
    <lineage>
        <taxon>Eukaryota</taxon>
        <taxon>Metazoa</taxon>
        <taxon>Spiralia</taxon>
        <taxon>Lophotrochozoa</taxon>
        <taxon>Mollusca</taxon>
        <taxon>Gastropoda</taxon>
        <taxon>Heterobranchia</taxon>
        <taxon>Euthyneura</taxon>
        <taxon>Panpulmonata</taxon>
        <taxon>Eupulmonata</taxon>
        <taxon>Stylommatophora</taxon>
        <taxon>Helicina</taxon>
        <taxon>Helicoidea</taxon>
        <taxon>Geomitridae</taxon>
        <taxon>Candidula</taxon>
    </lineage>
</organism>
<evidence type="ECO:0000259" key="10">
    <source>
        <dbReference type="PROSITE" id="PS51019"/>
    </source>
</evidence>
<keyword evidence="8" id="KW-0044">Antibiotic</keyword>
<dbReference type="GO" id="GO:0005576">
    <property type="term" value="C:extracellular region"/>
    <property type="evidence" value="ECO:0007669"/>
    <property type="project" value="UniProtKB-SubCell"/>
</dbReference>
<dbReference type="AlphaFoldDB" id="A0A8S3Z9X0"/>
<evidence type="ECO:0000256" key="3">
    <source>
        <dbReference type="ARBA" id="ARBA00022525"/>
    </source>
</evidence>
<dbReference type="GO" id="GO:0042742">
    <property type="term" value="P:defense response to bacterium"/>
    <property type="evidence" value="ECO:0007669"/>
    <property type="project" value="UniProtKB-KW"/>
</dbReference>
<name>A0A8S3Z9X0_9EUPU</name>
<dbReference type="PANTHER" id="PTHR45828:SF9">
    <property type="entry name" value="CELL WALL INTEGRITY AND STRESS RESPONSE COMPONENT 4-LIKE-RELATED"/>
    <property type="match status" value="1"/>
</dbReference>
<dbReference type="InterPro" id="IPR002861">
    <property type="entry name" value="Reeler_dom"/>
</dbReference>
<keyword evidence="9" id="KW-0472">Membrane</keyword>
<evidence type="ECO:0000313" key="12">
    <source>
        <dbReference type="Proteomes" id="UP000678393"/>
    </source>
</evidence>
<reference evidence="11" key="1">
    <citation type="submission" date="2021-04" db="EMBL/GenBank/DDBJ databases">
        <authorList>
            <consortium name="Molecular Ecology Group"/>
        </authorList>
    </citation>
    <scope>NUCLEOTIDE SEQUENCE</scope>
</reference>
<proteinExistence type="inferred from homology"/>
<dbReference type="PROSITE" id="PS51019">
    <property type="entry name" value="REELIN"/>
    <property type="match status" value="1"/>
</dbReference>
<evidence type="ECO:0000256" key="9">
    <source>
        <dbReference type="SAM" id="Phobius"/>
    </source>
</evidence>
<dbReference type="Pfam" id="PF02014">
    <property type="entry name" value="Reeler"/>
    <property type="match status" value="1"/>
</dbReference>
<keyword evidence="4" id="KW-0929">Antimicrobial</keyword>
<accession>A0A8S3Z9X0</accession>
<evidence type="ECO:0000256" key="5">
    <source>
        <dbReference type="ARBA" id="ARBA00022588"/>
    </source>
</evidence>
<dbReference type="Gene3D" id="2.60.40.4060">
    <property type="entry name" value="Reeler domain"/>
    <property type="match status" value="1"/>
</dbReference>
<comment type="subcellular location">
    <subcellularLocation>
        <location evidence="1">Secreted</location>
    </subcellularLocation>
</comment>